<dbReference type="EMBL" id="JAZDWU010000003">
    <property type="protein sequence ID" value="KAL0008586.1"/>
    <property type="molecule type" value="Genomic_DNA"/>
</dbReference>
<evidence type="ECO:0000256" key="1">
    <source>
        <dbReference type="ARBA" id="ARBA00004123"/>
    </source>
</evidence>
<dbReference type="AlphaFoldDB" id="A0AAW2DIW5"/>
<evidence type="ECO:0000256" key="3">
    <source>
        <dbReference type="ARBA" id="ARBA00022771"/>
    </source>
</evidence>
<keyword evidence="6" id="KW-0804">Transcription</keyword>
<dbReference type="GO" id="GO:0008270">
    <property type="term" value="F:zinc ion binding"/>
    <property type="evidence" value="ECO:0007669"/>
    <property type="project" value="UniProtKB-KW"/>
</dbReference>
<gene>
    <name evidence="11" type="ORF">SO802_010088</name>
</gene>
<evidence type="ECO:0000256" key="8">
    <source>
        <dbReference type="PROSITE-ProRule" id="PRU00027"/>
    </source>
</evidence>
<feature type="domain" description="BED-type" evidence="10">
    <location>
        <begin position="23"/>
        <end position="80"/>
    </location>
</feature>
<dbReference type="SMART" id="SM00614">
    <property type="entry name" value="ZnF_BED"/>
    <property type="match status" value="1"/>
</dbReference>
<reference evidence="11 12" key="1">
    <citation type="submission" date="2024-01" db="EMBL/GenBank/DDBJ databases">
        <title>A telomere-to-telomere, gap-free genome of sweet tea (Lithocarpus litseifolius).</title>
        <authorList>
            <person name="Zhou J."/>
        </authorList>
    </citation>
    <scope>NUCLEOTIDE SEQUENCE [LARGE SCALE GENOMIC DNA]</scope>
    <source>
        <strain evidence="11">Zhou-2022a</strain>
        <tissue evidence="11">Leaf</tissue>
    </source>
</reference>
<keyword evidence="12" id="KW-1185">Reference proteome</keyword>
<evidence type="ECO:0000256" key="6">
    <source>
        <dbReference type="ARBA" id="ARBA00023163"/>
    </source>
</evidence>
<dbReference type="GO" id="GO:0003677">
    <property type="term" value="F:DNA binding"/>
    <property type="evidence" value="ECO:0007669"/>
    <property type="project" value="InterPro"/>
</dbReference>
<evidence type="ECO:0000256" key="2">
    <source>
        <dbReference type="ARBA" id="ARBA00022723"/>
    </source>
</evidence>
<comment type="caution">
    <text evidence="11">The sequence shown here is derived from an EMBL/GenBank/DDBJ whole genome shotgun (WGS) entry which is preliminary data.</text>
</comment>
<dbReference type="Proteomes" id="UP001459277">
    <property type="component" value="Unassembled WGS sequence"/>
</dbReference>
<comment type="subcellular location">
    <subcellularLocation>
        <location evidence="1">Nucleus</location>
    </subcellularLocation>
</comment>
<feature type="region of interest" description="Disordered" evidence="9">
    <location>
        <begin position="61"/>
        <end position="85"/>
    </location>
</feature>
<dbReference type="SUPFAM" id="SSF53098">
    <property type="entry name" value="Ribonuclease H-like"/>
    <property type="match status" value="1"/>
</dbReference>
<dbReference type="SUPFAM" id="SSF57667">
    <property type="entry name" value="beta-beta-alpha zinc fingers"/>
    <property type="match status" value="1"/>
</dbReference>
<dbReference type="InterPro" id="IPR012337">
    <property type="entry name" value="RNaseH-like_sf"/>
</dbReference>
<dbReference type="InterPro" id="IPR052035">
    <property type="entry name" value="ZnF_BED_domain_contain"/>
</dbReference>
<feature type="region of interest" description="Disordered" evidence="9">
    <location>
        <begin position="1"/>
        <end position="23"/>
    </location>
</feature>
<keyword evidence="7" id="KW-0539">Nucleus</keyword>
<accession>A0AAW2DIW5</accession>
<evidence type="ECO:0000313" key="12">
    <source>
        <dbReference type="Proteomes" id="UP001459277"/>
    </source>
</evidence>
<keyword evidence="3 8" id="KW-0863">Zinc-finger</keyword>
<dbReference type="PANTHER" id="PTHR46481:SF10">
    <property type="entry name" value="ZINC FINGER BED DOMAIN-CONTAINING PROTEIN 39"/>
    <property type="match status" value="1"/>
</dbReference>
<evidence type="ECO:0000259" key="10">
    <source>
        <dbReference type="PROSITE" id="PS50808"/>
    </source>
</evidence>
<keyword evidence="2" id="KW-0479">Metal-binding</keyword>
<keyword evidence="5" id="KW-0805">Transcription regulation</keyword>
<dbReference type="PROSITE" id="PS50808">
    <property type="entry name" value="ZF_BED"/>
    <property type="match status" value="1"/>
</dbReference>
<protein>
    <recommendedName>
        <fullName evidence="10">BED-type domain-containing protein</fullName>
    </recommendedName>
</protein>
<dbReference type="Pfam" id="PF02892">
    <property type="entry name" value="zf-BED"/>
    <property type="match status" value="1"/>
</dbReference>
<evidence type="ECO:0000256" key="5">
    <source>
        <dbReference type="ARBA" id="ARBA00023015"/>
    </source>
</evidence>
<feature type="compositionally biased region" description="Acidic residues" evidence="9">
    <location>
        <begin position="1"/>
        <end position="11"/>
    </location>
</feature>
<sequence length="269" mass="31407">MSVTEGTDEFEQTNSSASKRSRGRTSRVWNDFEILPVYEDGHRKVKCRKCTNILTADKENETSNLHRHARRCHQENDSGRYPPPLDQDMYREKIAMAIIKHNYSFSFAKHEINREIHILLNPDVKPISKNTAKSNVLKINKRKKKSQMCFRVNPESSLPCSGEFFRVRCGAHILNLIVQEGLKIIEQVVHNIRESVKYVRGNDKLRFAKCLQKLPNLTSKKVRQDVPTRWNLTYLMIETALTFWDAFHNLSIVDRSFRTCPSDDEWDKA</sequence>
<dbReference type="InterPro" id="IPR003656">
    <property type="entry name" value="Znf_BED"/>
</dbReference>
<evidence type="ECO:0000256" key="7">
    <source>
        <dbReference type="ARBA" id="ARBA00023242"/>
    </source>
</evidence>
<dbReference type="PANTHER" id="PTHR46481">
    <property type="entry name" value="ZINC FINGER BED DOMAIN-CONTAINING PROTEIN 4"/>
    <property type="match status" value="1"/>
</dbReference>
<keyword evidence="4" id="KW-0862">Zinc</keyword>
<evidence type="ECO:0000313" key="11">
    <source>
        <dbReference type="EMBL" id="KAL0008586.1"/>
    </source>
</evidence>
<dbReference type="InterPro" id="IPR036236">
    <property type="entry name" value="Znf_C2H2_sf"/>
</dbReference>
<evidence type="ECO:0000256" key="4">
    <source>
        <dbReference type="ARBA" id="ARBA00022833"/>
    </source>
</evidence>
<proteinExistence type="predicted"/>
<organism evidence="11 12">
    <name type="scientific">Lithocarpus litseifolius</name>
    <dbReference type="NCBI Taxonomy" id="425828"/>
    <lineage>
        <taxon>Eukaryota</taxon>
        <taxon>Viridiplantae</taxon>
        <taxon>Streptophyta</taxon>
        <taxon>Embryophyta</taxon>
        <taxon>Tracheophyta</taxon>
        <taxon>Spermatophyta</taxon>
        <taxon>Magnoliopsida</taxon>
        <taxon>eudicotyledons</taxon>
        <taxon>Gunneridae</taxon>
        <taxon>Pentapetalae</taxon>
        <taxon>rosids</taxon>
        <taxon>fabids</taxon>
        <taxon>Fagales</taxon>
        <taxon>Fagaceae</taxon>
        <taxon>Lithocarpus</taxon>
    </lineage>
</organism>
<name>A0AAW2DIW5_9ROSI</name>
<evidence type="ECO:0000256" key="9">
    <source>
        <dbReference type="SAM" id="MobiDB-lite"/>
    </source>
</evidence>